<evidence type="ECO:0000313" key="4">
    <source>
        <dbReference type="Proteomes" id="UP000078595"/>
    </source>
</evidence>
<dbReference type="KEGG" id="kdj:28965655"/>
<feature type="compositionally biased region" description="Basic and acidic residues" evidence="1">
    <location>
        <begin position="273"/>
        <end position="286"/>
    </location>
</feature>
<feature type="region of interest" description="Disordered" evidence="1">
    <location>
        <begin position="237"/>
        <end position="296"/>
    </location>
</feature>
<dbReference type="RefSeq" id="XP_018265586.1">
    <property type="nucleotide sequence ID" value="XM_018405305.1"/>
</dbReference>
<dbReference type="AlphaFoldDB" id="A0A1A6ACF9"/>
<gene>
    <name evidence="2" type="ORF">I303_01956</name>
    <name evidence="3" type="ORF">I303_101908</name>
</gene>
<sequence length="296" mass="32780">MTPHKHAQHRSARKAVPSTFLNDSFESLINSATTYGSQRGDYEPLHVISTPGRLNTSRSGIEPEGHGAKSTPPTPDFGGSILPQPLFSSSANDPLPVLVPEAGEDKTFDHSVDSYDLEAETSFDRRQNDLYDEVLTSWDLPPLSLSRSNSLVLGKITDPTHLKRNLSKSTGLLESRPALPPQIASSILHSPASSSYPIRAVPSQNRLGDAHVDVESRELGRRGKRKLSDKVKKAVEALEGQHMDREATESPPTPWKRMASLLQPKSSESSLSLREETKRMMCEAREKRSRMRLQKQ</sequence>
<organism evidence="2">
    <name type="scientific">Kwoniella dejecticola CBS 10117</name>
    <dbReference type="NCBI Taxonomy" id="1296121"/>
    <lineage>
        <taxon>Eukaryota</taxon>
        <taxon>Fungi</taxon>
        <taxon>Dikarya</taxon>
        <taxon>Basidiomycota</taxon>
        <taxon>Agaricomycotina</taxon>
        <taxon>Tremellomycetes</taxon>
        <taxon>Tremellales</taxon>
        <taxon>Cryptococcaceae</taxon>
        <taxon>Kwoniella</taxon>
    </lineage>
</organism>
<dbReference type="Proteomes" id="UP000078595">
    <property type="component" value="Chromosome 2"/>
</dbReference>
<feature type="region of interest" description="Disordered" evidence="1">
    <location>
        <begin position="35"/>
        <end position="81"/>
    </location>
</feature>
<evidence type="ECO:0000313" key="3">
    <source>
        <dbReference type="EMBL" id="WWC59356.1"/>
    </source>
</evidence>
<dbReference type="EMBL" id="KI894028">
    <property type="protein sequence ID" value="OBR87744.1"/>
    <property type="molecule type" value="Genomic_DNA"/>
</dbReference>
<dbReference type="GeneID" id="28965655"/>
<reference evidence="2" key="1">
    <citation type="submission" date="2013-07" db="EMBL/GenBank/DDBJ databases">
        <title>The Genome Sequence of Cryptococcus dejecticola CBS10117.</title>
        <authorList>
            <consortium name="The Broad Institute Genome Sequencing Platform"/>
            <person name="Cuomo C."/>
            <person name="Litvintseva A."/>
            <person name="Chen Y."/>
            <person name="Heitman J."/>
            <person name="Sun S."/>
            <person name="Springer D."/>
            <person name="Dromer F."/>
            <person name="Young S.K."/>
            <person name="Zeng Q."/>
            <person name="Gargeya S."/>
            <person name="Fitzgerald M."/>
            <person name="Abouelleil A."/>
            <person name="Alvarado L."/>
            <person name="Berlin A.M."/>
            <person name="Chapman S.B."/>
            <person name="Dewar J."/>
            <person name="Goldberg J."/>
            <person name="Griggs A."/>
            <person name="Gujja S."/>
            <person name="Hansen M."/>
            <person name="Howarth C."/>
            <person name="Imamovic A."/>
            <person name="Larimer J."/>
            <person name="McCowan C."/>
            <person name="Murphy C."/>
            <person name="Pearson M."/>
            <person name="Priest M."/>
            <person name="Roberts A."/>
            <person name="Saif S."/>
            <person name="Shea T."/>
            <person name="Sykes S."/>
            <person name="Wortman J."/>
            <person name="Nusbaum C."/>
            <person name="Birren B."/>
        </authorList>
    </citation>
    <scope>NUCLEOTIDE SEQUENCE [LARGE SCALE GENOMIC DNA]</scope>
    <source>
        <strain evidence="2">CBS 10117</strain>
    </source>
</reference>
<reference evidence="3" key="2">
    <citation type="submission" date="2013-07" db="EMBL/GenBank/DDBJ databases">
        <authorList>
            <consortium name="The Broad Institute Genome Sequencing Platform"/>
            <person name="Cuomo C."/>
            <person name="Litvintseva A."/>
            <person name="Chen Y."/>
            <person name="Heitman J."/>
            <person name="Sun S."/>
            <person name="Springer D."/>
            <person name="Dromer F."/>
            <person name="Young S.K."/>
            <person name="Zeng Q."/>
            <person name="Gargeya S."/>
            <person name="Fitzgerald M."/>
            <person name="Abouelleil A."/>
            <person name="Alvarado L."/>
            <person name="Berlin A.M."/>
            <person name="Chapman S.B."/>
            <person name="Dewar J."/>
            <person name="Goldberg J."/>
            <person name="Griggs A."/>
            <person name="Gujja S."/>
            <person name="Hansen M."/>
            <person name="Howarth C."/>
            <person name="Imamovic A."/>
            <person name="Larimer J."/>
            <person name="McCowan C."/>
            <person name="Murphy C."/>
            <person name="Pearson M."/>
            <person name="Priest M."/>
            <person name="Roberts A."/>
            <person name="Saif S."/>
            <person name="Shea T."/>
            <person name="Sykes S."/>
            <person name="Wortman J."/>
            <person name="Nusbaum C."/>
            <person name="Birren B."/>
        </authorList>
    </citation>
    <scope>NUCLEOTIDE SEQUENCE</scope>
    <source>
        <strain evidence="3">CBS 10117</strain>
    </source>
</reference>
<keyword evidence="4" id="KW-1185">Reference proteome</keyword>
<feature type="compositionally biased region" description="Low complexity" evidence="1">
    <location>
        <begin position="260"/>
        <end position="272"/>
    </location>
</feature>
<dbReference type="VEuPathDB" id="FungiDB:I303_01956"/>
<feature type="compositionally biased region" description="Basic residues" evidence="1">
    <location>
        <begin position="287"/>
        <end position="296"/>
    </location>
</feature>
<proteinExistence type="predicted"/>
<evidence type="ECO:0000313" key="2">
    <source>
        <dbReference type="EMBL" id="OBR87744.1"/>
    </source>
</evidence>
<protein>
    <submittedName>
        <fullName evidence="2">Uncharacterized protein</fullName>
    </submittedName>
</protein>
<name>A0A1A6ACF9_9TREE</name>
<accession>A0A1A6ACF9</accession>
<reference evidence="3" key="3">
    <citation type="submission" date="2024-02" db="EMBL/GenBank/DDBJ databases">
        <title>Comparative genomics of Cryptococcus and Kwoniella reveals pathogenesis evolution and contrasting modes of karyotype evolution via chromosome fusion or intercentromeric recombination.</title>
        <authorList>
            <person name="Coelho M.A."/>
            <person name="David-Palma M."/>
            <person name="Shea T."/>
            <person name="Bowers K."/>
            <person name="McGinley-Smith S."/>
            <person name="Mohammad A.W."/>
            <person name="Gnirke A."/>
            <person name="Yurkov A.M."/>
            <person name="Nowrousian M."/>
            <person name="Sun S."/>
            <person name="Cuomo C.A."/>
            <person name="Heitman J."/>
        </authorList>
    </citation>
    <scope>NUCLEOTIDE SEQUENCE</scope>
    <source>
        <strain evidence="3">CBS 10117</strain>
    </source>
</reference>
<dbReference type="OrthoDB" id="2564798at2759"/>
<dbReference type="EMBL" id="CP144531">
    <property type="protein sequence ID" value="WWC59356.1"/>
    <property type="molecule type" value="Genomic_DNA"/>
</dbReference>
<feature type="compositionally biased region" description="Basic and acidic residues" evidence="1">
    <location>
        <begin position="237"/>
        <end position="248"/>
    </location>
</feature>
<evidence type="ECO:0000256" key="1">
    <source>
        <dbReference type="SAM" id="MobiDB-lite"/>
    </source>
</evidence>